<dbReference type="AlphaFoldDB" id="A0A6N8F6K1"/>
<proteinExistence type="predicted"/>
<comment type="caution">
    <text evidence="1">The sequence shown here is derived from an EMBL/GenBank/DDBJ whole genome shotgun (WGS) entry which is preliminary data.</text>
</comment>
<dbReference type="RefSeq" id="WP_155621302.1">
    <property type="nucleotide sequence ID" value="NZ_WNZZ01000034.1"/>
</dbReference>
<protein>
    <submittedName>
        <fullName evidence="1">Uncharacterized protein</fullName>
    </submittedName>
</protein>
<gene>
    <name evidence="1" type="ORF">GNQ08_27245</name>
</gene>
<dbReference type="Proteomes" id="UP000442469">
    <property type="component" value="Unassembled WGS sequence"/>
</dbReference>
<organism evidence="1 2">
    <name type="scientific">Paenibacillus macerans</name>
    <name type="common">Bacillus macerans</name>
    <dbReference type="NCBI Taxonomy" id="44252"/>
    <lineage>
        <taxon>Bacteria</taxon>
        <taxon>Bacillati</taxon>
        <taxon>Bacillota</taxon>
        <taxon>Bacilli</taxon>
        <taxon>Bacillales</taxon>
        <taxon>Paenibacillaceae</taxon>
        <taxon>Paenibacillus</taxon>
    </lineage>
</organism>
<name>A0A6N8F6K1_PAEMA</name>
<evidence type="ECO:0000313" key="2">
    <source>
        <dbReference type="Proteomes" id="UP000442469"/>
    </source>
</evidence>
<sequence>MEGVKRNSKAVQEKKEPTELESLIDEKVTLSKKLGIMGNLEPVKGYKETDEYKRIQEIDKRLWELVK</sequence>
<dbReference type="EMBL" id="WNZZ01000034">
    <property type="protein sequence ID" value="MUG26062.1"/>
    <property type="molecule type" value="Genomic_DNA"/>
</dbReference>
<accession>A0A6N8F6K1</accession>
<evidence type="ECO:0000313" key="1">
    <source>
        <dbReference type="EMBL" id="MUG26062.1"/>
    </source>
</evidence>
<reference evidence="1 2" key="1">
    <citation type="submission" date="2019-11" db="EMBL/GenBank/DDBJ databases">
        <title>Draft genome sequences of five Paenibacillus species of dairy origin.</title>
        <authorList>
            <person name="Olajide A.M."/>
            <person name="Chen S."/>
            <person name="Lapointe G."/>
        </authorList>
    </citation>
    <scope>NUCLEOTIDE SEQUENCE [LARGE SCALE GENOMIC DNA]</scope>
    <source>
        <strain evidence="1 2">3CT49</strain>
    </source>
</reference>